<evidence type="ECO:0008006" key="3">
    <source>
        <dbReference type="Google" id="ProtNLM"/>
    </source>
</evidence>
<dbReference type="InterPro" id="IPR029063">
    <property type="entry name" value="SAM-dependent_MTases_sf"/>
</dbReference>
<reference evidence="2" key="1">
    <citation type="submission" date="2014-11" db="EMBL/GenBank/DDBJ databases">
        <title>Draft genome sequence of Hydrogenophaga intermedia S1.</title>
        <authorList>
            <person name="Gan H.M."/>
            <person name="Chew T.H."/>
            <person name="Stolz A."/>
        </authorList>
    </citation>
    <scope>NUCLEOTIDE SEQUENCE [LARGE SCALE GENOMIC DNA]</scope>
    <source>
        <strain evidence="2">S1</strain>
    </source>
</reference>
<dbReference type="SUPFAM" id="SSF53335">
    <property type="entry name" value="S-adenosyl-L-methionine-dependent methyltransferases"/>
    <property type="match status" value="1"/>
</dbReference>
<proteinExistence type="predicted"/>
<evidence type="ECO:0000313" key="1">
    <source>
        <dbReference type="EMBL" id="CDN90521.1"/>
    </source>
</evidence>
<organism evidence="1 2">
    <name type="scientific">Hydrogenophaga intermedia</name>
    <dbReference type="NCBI Taxonomy" id="65786"/>
    <lineage>
        <taxon>Bacteria</taxon>
        <taxon>Pseudomonadati</taxon>
        <taxon>Pseudomonadota</taxon>
        <taxon>Betaproteobacteria</taxon>
        <taxon>Burkholderiales</taxon>
        <taxon>Comamonadaceae</taxon>
        <taxon>Hydrogenophaga</taxon>
    </lineage>
</organism>
<dbReference type="Gene3D" id="3.40.50.150">
    <property type="entry name" value="Vaccinia Virus protein VP39"/>
    <property type="match status" value="1"/>
</dbReference>
<dbReference type="EMBL" id="CCAE010000090">
    <property type="protein sequence ID" value="CDN90521.1"/>
    <property type="molecule type" value="Genomic_DNA"/>
</dbReference>
<sequence>MNQPKTTKPGMAGSVISFPERGPWGESKWRGNASGHVYRSLFEQLRPQVFIDPMVGSGTSVEVACDMGIEAYGLDLHQGFNAVSMDILCHVGKHADLCISHPPYGGMIKYSGPGGMWGSEPDPGDLSHCADDAEFHEKMQMVLLNQRRATRPGGYYGTLIGDWRRNGIYTSYQAEIIARMPANELAAVIIKTQHNCVSDAKSYGAMKLPRILHEYLLIWEKRSVSAVVLLSTMVKEQATRVSGTWKNIVRCVLQGLGGRATLDRLYAAIAAAAPERLATNPHWRDKVRQTLQLHTDIFRNEARGLWSMA</sequence>
<dbReference type="AlphaFoldDB" id="A0A1L1Q122"/>
<gene>
    <name evidence="1" type="ORF">BN948_04966</name>
</gene>
<name>A0A1L1Q122_HYDIT</name>
<dbReference type="Proteomes" id="UP000028878">
    <property type="component" value="Unassembled WGS sequence"/>
</dbReference>
<accession>A0A1L1Q122</accession>
<protein>
    <recommendedName>
        <fullName evidence="3">DNA modification methylase</fullName>
    </recommendedName>
</protein>
<dbReference type="RefSeq" id="WP_238327263.1">
    <property type="nucleotide sequence ID" value="NZ_CCAE010000090.1"/>
</dbReference>
<evidence type="ECO:0000313" key="2">
    <source>
        <dbReference type="Proteomes" id="UP000028878"/>
    </source>
</evidence>
<keyword evidence="2" id="KW-1185">Reference proteome</keyword>